<dbReference type="Pfam" id="PF19578">
    <property type="entry name" value="DUF6090"/>
    <property type="match status" value="1"/>
</dbReference>
<feature type="transmembrane region" description="Helical" evidence="1">
    <location>
        <begin position="21"/>
        <end position="40"/>
    </location>
</feature>
<dbReference type="EMBL" id="JAUDUY010000001">
    <property type="protein sequence ID" value="MDM9629836.1"/>
    <property type="molecule type" value="Genomic_DNA"/>
</dbReference>
<keyword evidence="3" id="KW-1185">Reference proteome</keyword>
<dbReference type="Proteomes" id="UP001174839">
    <property type="component" value="Unassembled WGS sequence"/>
</dbReference>
<name>A0ABT7WA84_9FLAO</name>
<comment type="caution">
    <text evidence="2">The sequence shown here is derived from an EMBL/GenBank/DDBJ whole genome shotgun (WGS) entry which is preliminary data.</text>
</comment>
<dbReference type="RefSeq" id="WP_289723207.1">
    <property type="nucleotide sequence ID" value="NZ_JAUDUY010000001.1"/>
</dbReference>
<dbReference type="InterPro" id="IPR045749">
    <property type="entry name" value="DUF6090"/>
</dbReference>
<sequence length="249" mass="30045">MINFFRKIRRQFADQNKPLKYLRYAVGEIFLVMVGILLALQVNNWNEGRKGQIELRNIFQSIVDDIKQNQYFLEQDRKFYVEENKRIKAFLNHDDYTGFNRDSLENGLETEVMKSSWRGAGYQNLRQSGITEYGKYTAVVEYITYYYENTIFWQKDYEIRLEKRMHKSDEFWRYEQDSYEFNYVKGLRTLQNDETATVILNRLLKSPIPRNILKIAYRSQENQIQRYDQLEEMHNGILEAIEDVLKEDG</sequence>
<gene>
    <name evidence="2" type="ORF">QU605_00015</name>
</gene>
<evidence type="ECO:0000313" key="3">
    <source>
        <dbReference type="Proteomes" id="UP001174839"/>
    </source>
</evidence>
<accession>A0ABT7WA84</accession>
<evidence type="ECO:0000313" key="2">
    <source>
        <dbReference type="EMBL" id="MDM9629836.1"/>
    </source>
</evidence>
<evidence type="ECO:0000256" key="1">
    <source>
        <dbReference type="SAM" id="Phobius"/>
    </source>
</evidence>
<keyword evidence="1" id="KW-0812">Transmembrane</keyword>
<protein>
    <submittedName>
        <fullName evidence="2">DUF6090 family protein</fullName>
    </submittedName>
</protein>
<organism evidence="2 3">
    <name type="scientific">Robiginitalea aurantiaca</name>
    <dbReference type="NCBI Taxonomy" id="3056915"/>
    <lineage>
        <taxon>Bacteria</taxon>
        <taxon>Pseudomonadati</taxon>
        <taxon>Bacteroidota</taxon>
        <taxon>Flavobacteriia</taxon>
        <taxon>Flavobacteriales</taxon>
        <taxon>Flavobacteriaceae</taxon>
        <taxon>Robiginitalea</taxon>
    </lineage>
</organism>
<keyword evidence="1" id="KW-0472">Membrane</keyword>
<keyword evidence="1" id="KW-1133">Transmembrane helix</keyword>
<proteinExistence type="predicted"/>
<reference evidence="2" key="1">
    <citation type="submission" date="2023-06" db="EMBL/GenBank/DDBJ databases">
        <title>Robiginitalea aurantiacus sp. nov. and Algoriphagus sediminis sp. nov., isolated from coastal sediment.</title>
        <authorList>
            <person name="Zhou Z.Y."/>
            <person name="An J."/>
            <person name="Jia Y.W."/>
            <person name="Du Z.J."/>
        </authorList>
    </citation>
    <scope>NUCLEOTIDE SEQUENCE</scope>
    <source>
        <strain evidence="2">M39</strain>
    </source>
</reference>